<keyword evidence="3 11" id="KW-0723">Serine/threonine-protein kinase</keyword>
<dbReference type="WBParaSite" id="SBAD_0000519201-mRNA-1">
    <property type="protein sequence ID" value="SBAD_0000519201-mRNA-1"/>
    <property type="gene ID" value="SBAD_0000519201"/>
</dbReference>
<keyword evidence="14" id="KW-1185">Reference proteome</keyword>
<evidence type="ECO:0000256" key="10">
    <source>
        <dbReference type="PROSITE-ProRule" id="PRU10141"/>
    </source>
</evidence>
<keyword evidence="4" id="KW-0808">Transferase</keyword>
<reference evidence="15" key="1">
    <citation type="submission" date="2016-06" db="UniProtKB">
        <authorList>
            <consortium name="WormBaseParasite"/>
        </authorList>
    </citation>
    <scope>IDENTIFICATION</scope>
</reference>
<proteinExistence type="inferred from homology"/>
<dbReference type="InterPro" id="IPR017441">
    <property type="entry name" value="Protein_kinase_ATP_BS"/>
</dbReference>
<evidence type="ECO:0000313" key="15">
    <source>
        <dbReference type="WBParaSite" id="SBAD_0000519201-mRNA-1"/>
    </source>
</evidence>
<feature type="domain" description="Protein kinase" evidence="12">
    <location>
        <begin position="9"/>
        <end position="259"/>
    </location>
</feature>
<organism evidence="15">
    <name type="scientific">Soboliphyme baturini</name>
    <dbReference type="NCBI Taxonomy" id="241478"/>
    <lineage>
        <taxon>Eukaryota</taxon>
        <taxon>Metazoa</taxon>
        <taxon>Ecdysozoa</taxon>
        <taxon>Nematoda</taxon>
        <taxon>Enoplea</taxon>
        <taxon>Dorylaimia</taxon>
        <taxon>Dioctophymatida</taxon>
        <taxon>Dioctophymatoidea</taxon>
        <taxon>Soboliphymatidae</taxon>
        <taxon>Soboliphyme</taxon>
    </lineage>
</organism>
<feature type="binding site" evidence="10">
    <location>
        <position position="38"/>
    </location>
    <ligand>
        <name>ATP</name>
        <dbReference type="ChEBI" id="CHEBI:30616"/>
    </ligand>
</feature>
<evidence type="ECO:0000256" key="6">
    <source>
        <dbReference type="ARBA" id="ARBA00022777"/>
    </source>
</evidence>
<dbReference type="GO" id="GO:0005634">
    <property type="term" value="C:nucleus"/>
    <property type="evidence" value="ECO:0007669"/>
    <property type="project" value="TreeGrafter"/>
</dbReference>
<dbReference type="EC" id="2.7.11.22" evidence="2"/>
<keyword evidence="6" id="KW-0418">Kinase</keyword>
<dbReference type="Gene3D" id="1.10.510.10">
    <property type="entry name" value="Transferase(Phosphotransferase) domain 1"/>
    <property type="match status" value="1"/>
</dbReference>
<dbReference type="PROSITE" id="PS00108">
    <property type="entry name" value="PROTEIN_KINASE_ST"/>
    <property type="match status" value="1"/>
</dbReference>
<dbReference type="GO" id="GO:0004693">
    <property type="term" value="F:cyclin-dependent protein serine/threonine kinase activity"/>
    <property type="evidence" value="ECO:0007669"/>
    <property type="project" value="UniProtKB-EC"/>
</dbReference>
<sequence>EAHFLRSEFEKLNRIGEGTYGIVYRAKDTATGEIVALKKLRNHDQNGIALSSLREINILLGLRHQNIIQLKDVVVGRDISSTFLVMEYCEQDLAVLLDSMQSPFSEAQVKCIIIQMLEGLAYLHSKFIVHRDLKVSNLLLTDYGRLKIGDFGLARYYGVPVQPMTPKVVTLWYRAPELLLGSKYQSTSIDIWAAGCIFDLLGTPNESIWPGFSQVQRYNNLNCIFPHLSSHGLKLLNAMFMYDPKKRATAKECLRHAYFEEHPLPCDPSLMPSFPQHRNLKRKDSVPNKEDQLPIKINKRNLTNIKITSCKHLSSVSSLQQITVISGMHV</sequence>
<dbReference type="FunFam" id="1.10.510.10:FF:000624">
    <property type="entry name" value="Mitogen-activated protein kinase"/>
    <property type="match status" value="1"/>
</dbReference>
<dbReference type="Proteomes" id="UP000270296">
    <property type="component" value="Unassembled WGS sequence"/>
</dbReference>
<dbReference type="PROSITE" id="PS00107">
    <property type="entry name" value="PROTEIN_KINASE_ATP"/>
    <property type="match status" value="1"/>
</dbReference>
<dbReference type="GO" id="GO:0005524">
    <property type="term" value="F:ATP binding"/>
    <property type="evidence" value="ECO:0007669"/>
    <property type="project" value="UniProtKB-UniRule"/>
</dbReference>
<evidence type="ECO:0000256" key="11">
    <source>
        <dbReference type="RuleBase" id="RU000304"/>
    </source>
</evidence>
<evidence type="ECO:0000313" key="13">
    <source>
        <dbReference type="EMBL" id="VDP05945.1"/>
    </source>
</evidence>
<evidence type="ECO:0000256" key="1">
    <source>
        <dbReference type="ARBA" id="ARBA00006485"/>
    </source>
</evidence>
<keyword evidence="5 10" id="KW-0547">Nucleotide-binding</keyword>
<dbReference type="GO" id="GO:0007346">
    <property type="term" value="P:regulation of mitotic cell cycle"/>
    <property type="evidence" value="ECO:0007669"/>
    <property type="project" value="TreeGrafter"/>
</dbReference>
<name>A0A183IMZ1_9BILA</name>
<comment type="similarity">
    <text evidence="1">Belongs to the protein kinase superfamily. CMGC Ser/Thr protein kinase family. CDC2/CDKX subfamily.</text>
</comment>
<dbReference type="PANTHER" id="PTHR24056">
    <property type="entry name" value="CELL DIVISION PROTEIN KINASE"/>
    <property type="match status" value="1"/>
</dbReference>
<dbReference type="InterPro" id="IPR008271">
    <property type="entry name" value="Ser/Thr_kinase_AS"/>
</dbReference>
<evidence type="ECO:0000256" key="3">
    <source>
        <dbReference type="ARBA" id="ARBA00022527"/>
    </source>
</evidence>
<dbReference type="Pfam" id="PF00069">
    <property type="entry name" value="Pkinase"/>
    <property type="match status" value="1"/>
</dbReference>
<evidence type="ECO:0000256" key="4">
    <source>
        <dbReference type="ARBA" id="ARBA00022679"/>
    </source>
</evidence>
<evidence type="ECO:0000313" key="14">
    <source>
        <dbReference type="Proteomes" id="UP000270296"/>
    </source>
</evidence>
<evidence type="ECO:0000256" key="2">
    <source>
        <dbReference type="ARBA" id="ARBA00012425"/>
    </source>
</evidence>
<dbReference type="FunFam" id="3.30.200.20:FF:000124">
    <property type="entry name" value="Cyclin-dependent kinase 4"/>
    <property type="match status" value="1"/>
</dbReference>
<evidence type="ECO:0000256" key="7">
    <source>
        <dbReference type="ARBA" id="ARBA00022840"/>
    </source>
</evidence>
<dbReference type="InterPro" id="IPR050108">
    <property type="entry name" value="CDK"/>
</dbReference>
<dbReference type="EMBL" id="UZAM01008677">
    <property type="protein sequence ID" value="VDP05945.1"/>
    <property type="molecule type" value="Genomic_DNA"/>
</dbReference>
<dbReference type="Gene3D" id="3.30.200.20">
    <property type="entry name" value="Phosphorylase Kinase, domain 1"/>
    <property type="match status" value="1"/>
</dbReference>
<dbReference type="InterPro" id="IPR000719">
    <property type="entry name" value="Prot_kinase_dom"/>
</dbReference>
<gene>
    <name evidence="13" type="ORF">SBAD_LOCUS4989</name>
</gene>
<comment type="catalytic activity">
    <reaction evidence="9">
        <text>L-seryl-[protein] + ATP = O-phospho-L-seryl-[protein] + ADP + H(+)</text>
        <dbReference type="Rhea" id="RHEA:17989"/>
        <dbReference type="Rhea" id="RHEA-COMP:9863"/>
        <dbReference type="Rhea" id="RHEA-COMP:11604"/>
        <dbReference type="ChEBI" id="CHEBI:15378"/>
        <dbReference type="ChEBI" id="CHEBI:29999"/>
        <dbReference type="ChEBI" id="CHEBI:30616"/>
        <dbReference type="ChEBI" id="CHEBI:83421"/>
        <dbReference type="ChEBI" id="CHEBI:456216"/>
        <dbReference type="EC" id="2.7.11.22"/>
    </reaction>
</comment>
<dbReference type="PANTHER" id="PTHR24056:SF508">
    <property type="entry name" value="CYCLIN-DEPENDENT KINASE 10"/>
    <property type="match status" value="1"/>
</dbReference>
<keyword evidence="7 10" id="KW-0067">ATP-binding</keyword>
<reference evidence="13 14" key="2">
    <citation type="submission" date="2018-11" db="EMBL/GenBank/DDBJ databases">
        <authorList>
            <consortium name="Pathogen Informatics"/>
        </authorList>
    </citation>
    <scope>NUCLEOTIDE SEQUENCE [LARGE SCALE GENOMIC DNA]</scope>
</reference>
<evidence type="ECO:0000256" key="8">
    <source>
        <dbReference type="ARBA" id="ARBA00047811"/>
    </source>
</evidence>
<protein>
    <recommendedName>
        <fullName evidence="2">cyclin-dependent kinase</fullName>
        <ecNumber evidence="2">2.7.11.22</ecNumber>
    </recommendedName>
</protein>
<dbReference type="AlphaFoldDB" id="A0A183IMZ1"/>
<comment type="catalytic activity">
    <reaction evidence="8">
        <text>L-threonyl-[protein] + ATP = O-phospho-L-threonyl-[protein] + ADP + H(+)</text>
        <dbReference type="Rhea" id="RHEA:46608"/>
        <dbReference type="Rhea" id="RHEA-COMP:11060"/>
        <dbReference type="Rhea" id="RHEA-COMP:11605"/>
        <dbReference type="ChEBI" id="CHEBI:15378"/>
        <dbReference type="ChEBI" id="CHEBI:30013"/>
        <dbReference type="ChEBI" id="CHEBI:30616"/>
        <dbReference type="ChEBI" id="CHEBI:61977"/>
        <dbReference type="ChEBI" id="CHEBI:456216"/>
        <dbReference type="EC" id="2.7.11.22"/>
    </reaction>
</comment>
<evidence type="ECO:0000259" key="12">
    <source>
        <dbReference type="PROSITE" id="PS50011"/>
    </source>
</evidence>
<evidence type="ECO:0000256" key="5">
    <source>
        <dbReference type="ARBA" id="ARBA00022741"/>
    </source>
</evidence>
<accession>A0A183IMZ1</accession>
<dbReference type="SMART" id="SM00220">
    <property type="entry name" value="S_TKc"/>
    <property type="match status" value="1"/>
</dbReference>
<dbReference type="InterPro" id="IPR011009">
    <property type="entry name" value="Kinase-like_dom_sf"/>
</dbReference>
<dbReference type="PROSITE" id="PS50011">
    <property type="entry name" value="PROTEIN_KINASE_DOM"/>
    <property type="match status" value="1"/>
</dbReference>
<evidence type="ECO:0000256" key="9">
    <source>
        <dbReference type="ARBA" id="ARBA00048367"/>
    </source>
</evidence>
<dbReference type="OrthoDB" id="1732493at2759"/>
<dbReference type="SUPFAM" id="SSF56112">
    <property type="entry name" value="Protein kinase-like (PK-like)"/>
    <property type="match status" value="1"/>
</dbReference>